<dbReference type="InterPro" id="IPR029051">
    <property type="entry name" value="DUF4352"/>
</dbReference>
<gene>
    <name evidence="5" type="ORF">NAG76_01145</name>
</gene>
<dbReference type="EMBL" id="CP097899">
    <property type="protein sequence ID" value="URN94895.1"/>
    <property type="molecule type" value="Genomic_DNA"/>
</dbReference>
<evidence type="ECO:0000256" key="2">
    <source>
        <dbReference type="SAM" id="MobiDB-lite"/>
    </source>
</evidence>
<dbReference type="AlphaFoldDB" id="A0A9J6ZFT4"/>
<dbReference type="PROSITE" id="PS51257">
    <property type="entry name" value="PROKAR_LIPOPROTEIN"/>
    <property type="match status" value="1"/>
</dbReference>
<evidence type="ECO:0000259" key="4">
    <source>
        <dbReference type="Pfam" id="PF11611"/>
    </source>
</evidence>
<protein>
    <submittedName>
        <fullName evidence="5">DUF4352 domain-containing protein</fullName>
    </submittedName>
</protein>
<evidence type="ECO:0000313" key="6">
    <source>
        <dbReference type="Proteomes" id="UP001056756"/>
    </source>
</evidence>
<dbReference type="Proteomes" id="UP001056756">
    <property type="component" value="Chromosome"/>
</dbReference>
<sequence length="193" mass="20989">MKKTYLMIITLVALIIISGCAGTKPNNNSTNATPTPTPDASEETTPTPEPTEEPNESEASYAQGDKFTLGEWDITLDSFEFNKEVSDDIFTSSAEEGNKFIVLNYTVLNNGKESSTFTGMLGSIKMKALYKDEYEYGSTTTMIDGDLSKSTVKPLSSKTGFVVIEVPDVVADTEDSLVLSIDNNGEKAQIKLR</sequence>
<dbReference type="InterPro" id="IPR029050">
    <property type="entry name" value="Immunoprotect_excell_Ig-like"/>
</dbReference>
<feature type="compositionally biased region" description="Low complexity" evidence="2">
    <location>
        <begin position="25"/>
        <end position="34"/>
    </location>
</feature>
<feature type="signal peptide" evidence="3">
    <location>
        <begin position="1"/>
        <end position="21"/>
    </location>
</feature>
<accession>A0A9J6ZFT4</accession>
<feature type="domain" description="DUF4352" evidence="4">
    <location>
        <begin position="63"/>
        <end position="171"/>
    </location>
</feature>
<organism evidence="5 6">
    <name type="scientific">Candidatus Pristimantibacillus lignocellulolyticus</name>
    <dbReference type="NCBI Taxonomy" id="2994561"/>
    <lineage>
        <taxon>Bacteria</taxon>
        <taxon>Bacillati</taxon>
        <taxon>Bacillota</taxon>
        <taxon>Bacilli</taxon>
        <taxon>Bacillales</taxon>
        <taxon>Paenibacillaceae</taxon>
        <taxon>Candidatus Pristimantibacillus</taxon>
    </lineage>
</organism>
<feature type="region of interest" description="Disordered" evidence="2">
    <location>
        <begin position="24"/>
        <end position="62"/>
    </location>
</feature>
<reference evidence="5" key="1">
    <citation type="submission" date="2022-05" db="EMBL/GenBank/DDBJ databases">
        <title>Novel bacterial taxa in a minimal lignocellulolytic consortium and its capacity to transform plastics disclosed by genome-resolved metagenomics.</title>
        <authorList>
            <person name="Rodriguez C.A.D."/>
            <person name="Diaz-Garcia L."/>
            <person name="Herrera K."/>
            <person name="Tarazona N.A."/>
            <person name="Sproer C."/>
            <person name="Overmann J."/>
            <person name="Jimenez D.J."/>
        </authorList>
    </citation>
    <scope>NUCLEOTIDE SEQUENCE</scope>
    <source>
        <strain evidence="5">MAG5</strain>
    </source>
</reference>
<feature type="chain" id="PRO_5039946301" evidence="3">
    <location>
        <begin position="22"/>
        <end position="193"/>
    </location>
</feature>
<evidence type="ECO:0000313" key="5">
    <source>
        <dbReference type="EMBL" id="URN94895.1"/>
    </source>
</evidence>
<keyword evidence="1 3" id="KW-0732">Signal</keyword>
<name>A0A9J6ZFT4_9BACL</name>
<proteinExistence type="predicted"/>
<dbReference type="KEGG" id="plig:NAG76_01145"/>
<dbReference type="Gene3D" id="2.60.40.1240">
    <property type="match status" value="1"/>
</dbReference>
<evidence type="ECO:0000256" key="3">
    <source>
        <dbReference type="SAM" id="SignalP"/>
    </source>
</evidence>
<dbReference type="Pfam" id="PF11611">
    <property type="entry name" value="DUF4352"/>
    <property type="match status" value="1"/>
</dbReference>
<evidence type="ECO:0000256" key="1">
    <source>
        <dbReference type="ARBA" id="ARBA00022729"/>
    </source>
</evidence>